<sequence>MTFERQYSDPTPLQRAQTCRSWHERVALRASANIFRPHSLNIESSSVAPLTATTIAVSPTDHNWSGDSSSCPQSYYNASKDELGVSEQSQLEVISTRPRGTNIQVPSTLSPSPLKPTPTRPPSLLDSLRKLPPLKLPQSGKLDEQASLPNLCHSEHLGRSRPGKPASLFQPDRYSVGTWRSLRSLRSIRSLKIIPFLTGWEAINDQEDFPESSITSNSVVPVESTPGAFQPQRSRLRDNESSDIQTPAKLMEPVQLNQPNDCASPPVTDDVDTPLCAICFESFASGDTIRRLFCAHIYHVDCIDPWLLRVASTCPLCKRSCAAPLPVPHIEDESTEPVSRVHSALPQTNALATTGGQNSGFDHTSL</sequence>
<dbReference type="Proteomes" id="UP001150925">
    <property type="component" value="Unassembled WGS sequence"/>
</dbReference>
<dbReference type="Gene3D" id="3.30.40.10">
    <property type="entry name" value="Zinc/RING finger domain, C3HC4 (zinc finger)"/>
    <property type="match status" value="1"/>
</dbReference>
<dbReference type="EMBL" id="JANBPY010001048">
    <property type="protein sequence ID" value="KAJ1961908.1"/>
    <property type="molecule type" value="Genomic_DNA"/>
</dbReference>
<evidence type="ECO:0000256" key="2">
    <source>
        <dbReference type="SAM" id="MobiDB-lite"/>
    </source>
</evidence>
<proteinExistence type="predicted"/>
<evidence type="ECO:0000313" key="5">
    <source>
        <dbReference type="Proteomes" id="UP001150925"/>
    </source>
</evidence>
<dbReference type="InterPro" id="IPR051826">
    <property type="entry name" value="E3_ubiquitin-ligase_domain"/>
</dbReference>
<evidence type="ECO:0000313" key="4">
    <source>
        <dbReference type="EMBL" id="KAJ1961908.1"/>
    </source>
</evidence>
<dbReference type="InterPro" id="IPR013083">
    <property type="entry name" value="Znf_RING/FYVE/PHD"/>
</dbReference>
<keyword evidence="1" id="KW-0863">Zinc-finger</keyword>
<feature type="compositionally biased region" description="Polar residues" evidence="2">
    <location>
        <begin position="95"/>
        <end position="105"/>
    </location>
</feature>
<gene>
    <name evidence="4" type="ORF">IWQ62_003705</name>
</gene>
<dbReference type="PROSITE" id="PS50089">
    <property type="entry name" value="ZF_RING_2"/>
    <property type="match status" value="1"/>
</dbReference>
<feature type="region of interest" description="Disordered" evidence="2">
    <location>
        <begin position="216"/>
        <end position="241"/>
    </location>
</feature>
<dbReference type="GO" id="GO:0006511">
    <property type="term" value="P:ubiquitin-dependent protein catabolic process"/>
    <property type="evidence" value="ECO:0007669"/>
    <property type="project" value="TreeGrafter"/>
</dbReference>
<accession>A0A9W8ATP2</accession>
<dbReference type="SMART" id="SM00184">
    <property type="entry name" value="RING"/>
    <property type="match status" value="1"/>
</dbReference>
<feature type="domain" description="RING-type" evidence="3">
    <location>
        <begin position="276"/>
        <end position="318"/>
    </location>
</feature>
<evidence type="ECO:0000256" key="1">
    <source>
        <dbReference type="PROSITE-ProRule" id="PRU00175"/>
    </source>
</evidence>
<dbReference type="InterPro" id="IPR001841">
    <property type="entry name" value="Znf_RING"/>
</dbReference>
<dbReference type="SUPFAM" id="SSF57850">
    <property type="entry name" value="RING/U-box"/>
    <property type="match status" value="1"/>
</dbReference>
<keyword evidence="1" id="KW-0862">Zinc</keyword>
<organism evidence="4 5">
    <name type="scientific">Dispira parvispora</name>
    <dbReference type="NCBI Taxonomy" id="1520584"/>
    <lineage>
        <taxon>Eukaryota</taxon>
        <taxon>Fungi</taxon>
        <taxon>Fungi incertae sedis</taxon>
        <taxon>Zoopagomycota</taxon>
        <taxon>Kickxellomycotina</taxon>
        <taxon>Dimargaritomycetes</taxon>
        <taxon>Dimargaritales</taxon>
        <taxon>Dimargaritaceae</taxon>
        <taxon>Dispira</taxon>
    </lineage>
</organism>
<dbReference type="GO" id="GO:0061630">
    <property type="term" value="F:ubiquitin protein ligase activity"/>
    <property type="evidence" value="ECO:0007669"/>
    <property type="project" value="TreeGrafter"/>
</dbReference>
<dbReference type="Pfam" id="PF13639">
    <property type="entry name" value="zf-RING_2"/>
    <property type="match status" value="1"/>
</dbReference>
<dbReference type="CDD" id="cd16454">
    <property type="entry name" value="RING-H2_PA-TM-RING"/>
    <property type="match status" value="1"/>
</dbReference>
<dbReference type="PANTHER" id="PTHR22765">
    <property type="entry name" value="RING FINGER AND PROTEASE ASSOCIATED DOMAIN-CONTAINING"/>
    <property type="match status" value="1"/>
</dbReference>
<protein>
    <recommendedName>
        <fullName evidence="3">RING-type domain-containing protein</fullName>
    </recommendedName>
</protein>
<keyword evidence="5" id="KW-1185">Reference proteome</keyword>
<dbReference type="GO" id="GO:0008270">
    <property type="term" value="F:zinc ion binding"/>
    <property type="evidence" value="ECO:0007669"/>
    <property type="project" value="UniProtKB-KW"/>
</dbReference>
<reference evidence="4" key="1">
    <citation type="submission" date="2022-07" db="EMBL/GenBank/DDBJ databases">
        <title>Phylogenomic reconstructions and comparative analyses of Kickxellomycotina fungi.</title>
        <authorList>
            <person name="Reynolds N.K."/>
            <person name="Stajich J.E."/>
            <person name="Barry K."/>
            <person name="Grigoriev I.V."/>
            <person name="Crous P."/>
            <person name="Smith M.E."/>
        </authorList>
    </citation>
    <scope>NUCLEOTIDE SEQUENCE</scope>
    <source>
        <strain evidence="4">RSA 1196</strain>
    </source>
</reference>
<name>A0A9W8ATP2_9FUNG</name>
<evidence type="ECO:0000259" key="3">
    <source>
        <dbReference type="PROSITE" id="PS50089"/>
    </source>
</evidence>
<keyword evidence="1" id="KW-0479">Metal-binding</keyword>
<feature type="region of interest" description="Disordered" evidence="2">
    <location>
        <begin position="95"/>
        <end position="146"/>
    </location>
</feature>
<dbReference type="PANTHER" id="PTHR22765:SF434">
    <property type="entry name" value="GB|AAD18119.1-RELATED"/>
    <property type="match status" value="1"/>
</dbReference>
<dbReference type="AlphaFoldDB" id="A0A9W8ATP2"/>
<comment type="caution">
    <text evidence="4">The sequence shown here is derived from an EMBL/GenBank/DDBJ whole genome shotgun (WGS) entry which is preliminary data.</text>
</comment>
<dbReference type="OrthoDB" id="8062037at2759"/>